<feature type="compositionally biased region" description="Basic and acidic residues" evidence="1">
    <location>
        <begin position="46"/>
        <end position="65"/>
    </location>
</feature>
<accession>A0A6A5ZEB6</accession>
<protein>
    <submittedName>
        <fullName evidence="2">Uncharacterized protein</fullName>
    </submittedName>
</protein>
<name>A0A6A5ZEB6_9PLEO</name>
<feature type="region of interest" description="Disordered" evidence="1">
    <location>
        <begin position="38"/>
        <end position="69"/>
    </location>
</feature>
<gene>
    <name evidence="2" type="ORF">BDV96DRAFT_405010</name>
</gene>
<evidence type="ECO:0000313" key="3">
    <source>
        <dbReference type="Proteomes" id="UP000799770"/>
    </source>
</evidence>
<proteinExistence type="predicted"/>
<dbReference type="AlphaFoldDB" id="A0A6A5ZEB6"/>
<reference evidence="2" key="1">
    <citation type="journal article" date="2020" name="Stud. Mycol.">
        <title>101 Dothideomycetes genomes: a test case for predicting lifestyles and emergence of pathogens.</title>
        <authorList>
            <person name="Haridas S."/>
            <person name="Albert R."/>
            <person name="Binder M."/>
            <person name="Bloem J."/>
            <person name="Labutti K."/>
            <person name="Salamov A."/>
            <person name="Andreopoulos B."/>
            <person name="Baker S."/>
            <person name="Barry K."/>
            <person name="Bills G."/>
            <person name="Bluhm B."/>
            <person name="Cannon C."/>
            <person name="Castanera R."/>
            <person name="Culley D."/>
            <person name="Daum C."/>
            <person name="Ezra D."/>
            <person name="Gonzalez J."/>
            <person name="Henrissat B."/>
            <person name="Kuo A."/>
            <person name="Liang C."/>
            <person name="Lipzen A."/>
            <person name="Lutzoni F."/>
            <person name="Magnuson J."/>
            <person name="Mondo S."/>
            <person name="Nolan M."/>
            <person name="Ohm R."/>
            <person name="Pangilinan J."/>
            <person name="Park H.-J."/>
            <person name="Ramirez L."/>
            <person name="Alfaro M."/>
            <person name="Sun H."/>
            <person name="Tritt A."/>
            <person name="Yoshinaga Y."/>
            <person name="Zwiers L.-H."/>
            <person name="Turgeon B."/>
            <person name="Goodwin S."/>
            <person name="Spatafora J."/>
            <person name="Crous P."/>
            <person name="Grigoriev I."/>
        </authorList>
    </citation>
    <scope>NUCLEOTIDE SEQUENCE</scope>
    <source>
        <strain evidence="2">CBS 627.86</strain>
    </source>
</reference>
<dbReference type="Proteomes" id="UP000799770">
    <property type="component" value="Unassembled WGS sequence"/>
</dbReference>
<sequence>MARQASSLRSFSNPDSDLHKAGCPCTPACILSCGSRFPSGSSRAQLHRDTCRSEKQSRRNRRTTDGRATSTNRRIIGSWRCGGVRTDCRRELRVHETVSSRVWPPRMDRALMRGGEAIAPTFPFLSWASAAIDGLPDISERLAMGMGMGMGRYDVTRCCQTRCLRELHAGLRDRRAPAARRLRGRRERLRAAAHWF</sequence>
<dbReference type="EMBL" id="ML977318">
    <property type="protein sequence ID" value="KAF2117849.1"/>
    <property type="molecule type" value="Genomic_DNA"/>
</dbReference>
<evidence type="ECO:0000256" key="1">
    <source>
        <dbReference type="SAM" id="MobiDB-lite"/>
    </source>
</evidence>
<organism evidence="2 3">
    <name type="scientific">Lophiotrema nucula</name>
    <dbReference type="NCBI Taxonomy" id="690887"/>
    <lineage>
        <taxon>Eukaryota</taxon>
        <taxon>Fungi</taxon>
        <taxon>Dikarya</taxon>
        <taxon>Ascomycota</taxon>
        <taxon>Pezizomycotina</taxon>
        <taxon>Dothideomycetes</taxon>
        <taxon>Pleosporomycetidae</taxon>
        <taxon>Pleosporales</taxon>
        <taxon>Lophiotremataceae</taxon>
        <taxon>Lophiotrema</taxon>
    </lineage>
</organism>
<keyword evidence="3" id="KW-1185">Reference proteome</keyword>
<evidence type="ECO:0000313" key="2">
    <source>
        <dbReference type="EMBL" id="KAF2117849.1"/>
    </source>
</evidence>